<evidence type="ECO:0000313" key="1">
    <source>
        <dbReference type="EMBL" id="MCY1009291.1"/>
    </source>
</evidence>
<dbReference type="EMBL" id="JAPNKE010000002">
    <property type="protein sequence ID" value="MCY1009291.1"/>
    <property type="molecule type" value="Genomic_DNA"/>
</dbReference>
<name>A0A9X3F0Q9_9BACT</name>
<accession>A0A9X3F0Q9</accession>
<reference evidence="1" key="1">
    <citation type="submission" date="2022-11" db="EMBL/GenBank/DDBJ databases">
        <title>Minimal conservation of predation-associated metabolite biosynthetic gene clusters underscores biosynthetic potential of Myxococcota including descriptions for ten novel species: Archangium lansinium sp. nov., Myxococcus landrumus sp. nov., Nannocystis bai.</title>
        <authorList>
            <person name="Ahearne A."/>
            <person name="Stevens C."/>
            <person name="Phillips K."/>
        </authorList>
    </citation>
    <scope>NUCLEOTIDE SEQUENCE</scope>
    <source>
        <strain evidence="1">Na p29</strain>
    </source>
</reference>
<gene>
    <name evidence="1" type="ORF">OV079_27755</name>
</gene>
<dbReference type="AlphaFoldDB" id="A0A9X3F0Q9"/>
<comment type="caution">
    <text evidence="1">The sequence shown here is derived from an EMBL/GenBank/DDBJ whole genome shotgun (WGS) entry which is preliminary data.</text>
</comment>
<proteinExistence type="predicted"/>
<dbReference type="RefSeq" id="WP_267771946.1">
    <property type="nucleotide sequence ID" value="NZ_JAPNKE010000002.1"/>
</dbReference>
<keyword evidence="2" id="KW-1185">Reference proteome</keyword>
<dbReference type="Proteomes" id="UP001150924">
    <property type="component" value="Unassembled WGS sequence"/>
</dbReference>
<organism evidence="1 2">
    <name type="scientific">Nannocystis pusilla</name>
    <dbReference type="NCBI Taxonomy" id="889268"/>
    <lineage>
        <taxon>Bacteria</taxon>
        <taxon>Pseudomonadati</taxon>
        <taxon>Myxococcota</taxon>
        <taxon>Polyangia</taxon>
        <taxon>Nannocystales</taxon>
        <taxon>Nannocystaceae</taxon>
        <taxon>Nannocystis</taxon>
    </lineage>
</organism>
<evidence type="ECO:0000313" key="2">
    <source>
        <dbReference type="Proteomes" id="UP001150924"/>
    </source>
</evidence>
<protein>
    <submittedName>
        <fullName evidence="1">Sporulation protein</fullName>
    </submittedName>
</protein>
<sequence length="141" mass="15070">MKFIHRLKSAVGIGTPTLAIEGVVGPVRPGEVLRGTLVLLGGTYEVPVERVLLHFDEQHLTHMVPSGAAPPDRESRRQVAAAELALDAPVLRSGERIVREFALPLPPQLEPSDGPRAYALLAEVPIAGVDPRAELPLDVVA</sequence>